<evidence type="ECO:0000259" key="1">
    <source>
        <dbReference type="Pfam" id="PF01719"/>
    </source>
</evidence>
<dbReference type="AlphaFoldDB" id="A0A0H5Q0S8"/>
<reference evidence="3" key="1">
    <citation type="submission" date="2015-06" db="EMBL/GenBank/DDBJ databases">
        <authorList>
            <person name="Joergensen T."/>
        </authorList>
    </citation>
    <scope>NUCLEOTIDE SEQUENCE</scope>
    <source>
        <plasmid evidence="3">pRGRH0440</plasmid>
    </source>
</reference>
<dbReference type="GO" id="GO:0003916">
    <property type="term" value="F:DNA topoisomerase activity"/>
    <property type="evidence" value="ECO:0007669"/>
    <property type="project" value="InterPro"/>
</dbReference>
<dbReference type="Gene3D" id="3.40.1310.30">
    <property type="match status" value="1"/>
</dbReference>
<geneLocation type="plasmid" evidence="3">
    <name>pRGRH0440</name>
</geneLocation>
<protein>
    <recommendedName>
        <fullName evidence="4">Replication protein</fullName>
    </recommendedName>
</protein>
<reference evidence="3" key="2">
    <citation type="submission" date="2015-07" db="EMBL/GenBank/DDBJ databases">
        <title>Plasmids, circular viruses and viroids from rat gut.</title>
        <authorList>
            <person name="Jorgensen T.J."/>
            <person name="Hansen M.A."/>
            <person name="Xu Z."/>
            <person name="Tabak M.A."/>
            <person name="Sorensen S.J."/>
            <person name="Hansen L.H."/>
        </authorList>
    </citation>
    <scope>NUCLEOTIDE SEQUENCE</scope>
    <source>
        <plasmid evidence="3">pRGRH0440</plasmid>
    </source>
</reference>
<proteinExistence type="predicted"/>
<evidence type="ECO:0008006" key="4">
    <source>
        <dbReference type="Google" id="ProtNLM"/>
    </source>
</evidence>
<dbReference type="InterPro" id="IPR053923">
    <property type="entry name" value="RepB_C"/>
</dbReference>
<dbReference type="InterPro" id="IPR002631">
    <property type="entry name" value="Plasmid_rep_OBD"/>
</dbReference>
<feature type="domain" description="Plasmid replication protein origin binding" evidence="1">
    <location>
        <begin position="19"/>
        <end position="142"/>
    </location>
</feature>
<keyword evidence="3" id="KW-0614">Plasmid</keyword>
<dbReference type="EMBL" id="LN853082">
    <property type="protein sequence ID" value="CRY95014.1"/>
    <property type="molecule type" value="Genomic_DNA"/>
</dbReference>
<dbReference type="Pfam" id="PF01719">
    <property type="entry name" value="Rep_OBD"/>
    <property type="match status" value="1"/>
</dbReference>
<dbReference type="GO" id="GO:0003677">
    <property type="term" value="F:DNA binding"/>
    <property type="evidence" value="ECO:0007669"/>
    <property type="project" value="InterPro"/>
</dbReference>
<accession>A0A0H5Q0S8</accession>
<name>A0A0H5Q0S8_9ZZZZ</name>
<sequence length="214" mass="24808">MAESRKAIQKRADDKRAGTRARAWTCLVYPDSAADEWQEVLRELLVECLISPLHDKDVWTKTDELENPEHKAGEPKKAHWHVVLSFKNPATNKKAQEIFNAINGVGCKKVSDFKQMARYLCHLDQPQKHRYLTSDVISIGAIDYQALVTSAMDEADIFDELCQFIDDNCILSYRQLCVYVRENRPEWRILVYKTYASGLTRYIKSLAWEIEKKP</sequence>
<dbReference type="Pfam" id="PF21861">
    <property type="entry name" value="RepB_C"/>
    <property type="match status" value="1"/>
</dbReference>
<dbReference type="GO" id="GO:0006260">
    <property type="term" value="P:DNA replication"/>
    <property type="evidence" value="ECO:0007669"/>
    <property type="project" value="InterPro"/>
</dbReference>
<evidence type="ECO:0000313" key="3">
    <source>
        <dbReference type="EMBL" id="CRY95014.1"/>
    </source>
</evidence>
<organism evidence="3">
    <name type="scientific">uncultured prokaryote</name>
    <dbReference type="NCBI Taxonomy" id="198431"/>
    <lineage>
        <taxon>unclassified sequences</taxon>
        <taxon>environmental samples</taxon>
    </lineage>
</organism>
<feature type="domain" description="Replication protein RepB C-terminal" evidence="2">
    <location>
        <begin position="153"/>
        <end position="205"/>
    </location>
</feature>
<evidence type="ECO:0000259" key="2">
    <source>
        <dbReference type="Pfam" id="PF21861"/>
    </source>
</evidence>